<dbReference type="GeneID" id="37069797"/>
<evidence type="ECO:0000256" key="1">
    <source>
        <dbReference type="SAM" id="MobiDB-lite"/>
    </source>
</evidence>
<dbReference type="OrthoDB" id="4158087at2759"/>
<comment type="caution">
    <text evidence="2">The sequence shown here is derived from an EMBL/GenBank/DDBJ whole genome shotgun (WGS) entry which is preliminary data.</text>
</comment>
<accession>A0A317WJU9</accession>
<evidence type="ECO:0000313" key="2">
    <source>
        <dbReference type="EMBL" id="PWY86724.1"/>
    </source>
</evidence>
<gene>
    <name evidence="2" type="ORF">BO70DRAFT_422338</name>
</gene>
<dbReference type="EMBL" id="MSFL01000007">
    <property type="protein sequence ID" value="PWY86724.1"/>
    <property type="molecule type" value="Genomic_DNA"/>
</dbReference>
<keyword evidence="3" id="KW-1185">Reference proteome</keyword>
<sequence>MEITLLGNIIDIILQHWRTGSGESGRASLSPFGYNLYPQFRIACLGSISTSSDHESVLESRSLRVQVPRHPRQPLRRQLFFVDVSDKNHRQNARSHIVTERLRDLRRCPRDRVHAATKPPKVPDRPTTGSTRKRRYGQRIRLDGPTDPEKAASTAPALPAITPRDLGSFQTWPVPFTPEVLLLVDHYINIIPTLLHPPTQKPPQQRNLAIDLFHIYRLHPASFQGMLYHSARHREGLYQSDRPTPTSASLPWKIQTLRAINHQISKSQTTNTHPDDGTIMAIYLLSAAERMWGDLGTFRLHWRAMYDIIDARGGAEAFVTDDLVFAKVLWNCFALLNAEDGYYNCPAAVGERSGGANYDFVLPPASMLMNCHYFGRVFAERKGAVLKAVPGSEDEMLMQREMYPWRVGSFKPGSMLYRVLCPTSNGKSKSRLHLTSQNPPQTYPVRIQGDRLKTDNCRLACIIYLNLLFIQLGDFSARTETFLLALENELAPLIQMNMDMLSPEYLLWILLRCQTVLPAQQSRELWMQAIRVIAVVKRARYQSLVQYARAMFLFLEIPTDARRLAAVMEVDLETIQDEALGVGMDRGIEGLLDDRDLKPSSGGGCLGESSGGLSELFWFAGGQT</sequence>
<dbReference type="Pfam" id="PF11951">
    <property type="entry name" value="Fungal_trans_2"/>
    <property type="match status" value="1"/>
</dbReference>
<organism evidence="2 3">
    <name type="scientific">Aspergillus heteromorphus CBS 117.55</name>
    <dbReference type="NCBI Taxonomy" id="1448321"/>
    <lineage>
        <taxon>Eukaryota</taxon>
        <taxon>Fungi</taxon>
        <taxon>Dikarya</taxon>
        <taxon>Ascomycota</taxon>
        <taxon>Pezizomycotina</taxon>
        <taxon>Eurotiomycetes</taxon>
        <taxon>Eurotiomycetidae</taxon>
        <taxon>Eurotiales</taxon>
        <taxon>Aspergillaceae</taxon>
        <taxon>Aspergillus</taxon>
        <taxon>Aspergillus subgen. Circumdati</taxon>
    </lineage>
</organism>
<dbReference type="AlphaFoldDB" id="A0A317WJU9"/>
<dbReference type="VEuPathDB" id="FungiDB:BO70DRAFT_422338"/>
<name>A0A317WJU9_9EURO</name>
<dbReference type="RefSeq" id="XP_025400956.1">
    <property type="nucleotide sequence ID" value="XM_025547560.1"/>
</dbReference>
<dbReference type="PANTHER" id="PTHR37540:SF5">
    <property type="entry name" value="TRANSCRIPTION FACTOR DOMAIN-CONTAINING PROTEIN"/>
    <property type="match status" value="1"/>
</dbReference>
<evidence type="ECO:0000313" key="3">
    <source>
        <dbReference type="Proteomes" id="UP000247233"/>
    </source>
</evidence>
<dbReference type="InterPro" id="IPR021858">
    <property type="entry name" value="Fun_TF"/>
</dbReference>
<dbReference type="STRING" id="1448321.A0A317WJU9"/>
<protein>
    <submittedName>
        <fullName evidence="2">Uncharacterized protein</fullName>
    </submittedName>
</protein>
<reference evidence="2 3" key="1">
    <citation type="submission" date="2016-12" db="EMBL/GenBank/DDBJ databases">
        <title>The genomes of Aspergillus section Nigri reveals drivers in fungal speciation.</title>
        <authorList>
            <consortium name="DOE Joint Genome Institute"/>
            <person name="Vesth T.C."/>
            <person name="Nybo J."/>
            <person name="Theobald S."/>
            <person name="Brandl J."/>
            <person name="Frisvad J.C."/>
            <person name="Nielsen K.F."/>
            <person name="Lyhne E.K."/>
            <person name="Kogle M.E."/>
            <person name="Kuo A."/>
            <person name="Riley R."/>
            <person name="Clum A."/>
            <person name="Nolan M."/>
            <person name="Lipzen A."/>
            <person name="Salamov A."/>
            <person name="Henrissat B."/>
            <person name="Wiebenga A."/>
            <person name="De Vries R.P."/>
            <person name="Grigoriev I.V."/>
            <person name="Mortensen U.H."/>
            <person name="Andersen M.R."/>
            <person name="Baker S.E."/>
        </authorList>
    </citation>
    <scope>NUCLEOTIDE SEQUENCE [LARGE SCALE GENOMIC DNA]</scope>
    <source>
        <strain evidence="2 3">CBS 117.55</strain>
    </source>
</reference>
<dbReference type="PANTHER" id="PTHR37540">
    <property type="entry name" value="TRANSCRIPTION FACTOR (ACR-2), PUTATIVE-RELATED-RELATED"/>
    <property type="match status" value="1"/>
</dbReference>
<feature type="region of interest" description="Disordered" evidence="1">
    <location>
        <begin position="111"/>
        <end position="136"/>
    </location>
</feature>
<proteinExistence type="predicted"/>
<dbReference type="Proteomes" id="UP000247233">
    <property type="component" value="Unassembled WGS sequence"/>
</dbReference>